<dbReference type="GO" id="GO:0003677">
    <property type="term" value="F:DNA binding"/>
    <property type="evidence" value="ECO:0007669"/>
    <property type="project" value="UniProtKB-UniRule"/>
</dbReference>
<feature type="domain" description="HTH tetR-type" evidence="3">
    <location>
        <begin position="9"/>
        <end position="67"/>
    </location>
</feature>
<keyword evidence="1 2" id="KW-0238">DNA-binding</keyword>
<proteinExistence type="predicted"/>
<dbReference type="PANTHER" id="PTHR43479:SF11">
    <property type="entry name" value="ACREF_ENVCD OPERON REPRESSOR-RELATED"/>
    <property type="match status" value="1"/>
</dbReference>
<dbReference type="AlphaFoldDB" id="A0AAE9ZA80"/>
<name>A0AAE9ZA80_9GAMM</name>
<evidence type="ECO:0000256" key="1">
    <source>
        <dbReference type="ARBA" id="ARBA00023125"/>
    </source>
</evidence>
<evidence type="ECO:0000313" key="4">
    <source>
        <dbReference type="EMBL" id="WDE08795.1"/>
    </source>
</evidence>
<dbReference type="InterPro" id="IPR009057">
    <property type="entry name" value="Homeodomain-like_sf"/>
</dbReference>
<organism evidence="4 5">
    <name type="scientific">Thalassomonas viridans</name>
    <dbReference type="NCBI Taxonomy" id="137584"/>
    <lineage>
        <taxon>Bacteria</taxon>
        <taxon>Pseudomonadati</taxon>
        <taxon>Pseudomonadota</taxon>
        <taxon>Gammaproteobacteria</taxon>
        <taxon>Alteromonadales</taxon>
        <taxon>Colwelliaceae</taxon>
        <taxon>Thalassomonas</taxon>
    </lineage>
</organism>
<dbReference type="Pfam" id="PF00440">
    <property type="entry name" value="TetR_N"/>
    <property type="match status" value="1"/>
</dbReference>
<dbReference type="Gene3D" id="1.10.357.10">
    <property type="entry name" value="Tetracycline Repressor, domain 2"/>
    <property type="match status" value="1"/>
</dbReference>
<dbReference type="RefSeq" id="WP_161798059.1">
    <property type="nucleotide sequence ID" value="NZ_CP059734.1"/>
</dbReference>
<feature type="DNA-binding region" description="H-T-H motif" evidence="2">
    <location>
        <begin position="30"/>
        <end position="49"/>
    </location>
</feature>
<evidence type="ECO:0000259" key="3">
    <source>
        <dbReference type="PROSITE" id="PS50977"/>
    </source>
</evidence>
<dbReference type="EMBL" id="CP059734">
    <property type="protein sequence ID" value="WDE08795.1"/>
    <property type="molecule type" value="Genomic_DNA"/>
</dbReference>
<sequence>MKALSSRAKHSRDALIRSGLELLINNKEASLKDISAHANVGRATLYRHFETKEDLMIAIGFCCLERLGDACKHIESESDSAVEAINLLFHSIIPLADELRFLECLEMLANQEPKLMNIYMKQMQDTWNLVERAKAEGDISNELPTTWITNLIEGLTYAASETLAYGQNTPEEVAKFAYRTFSNGVICSKR</sequence>
<dbReference type="KEGG" id="tvd:SG34_033420"/>
<dbReference type="InterPro" id="IPR001647">
    <property type="entry name" value="HTH_TetR"/>
</dbReference>
<reference evidence="4 5" key="2">
    <citation type="journal article" date="2022" name="Mar. Drugs">
        <title>Bioassay-Guided Fractionation Leads to the Detection of Cholic Acid Generated by the Rare Thalassomonas sp.</title>
        <authorList>
            <person name="Pheiffer F."/>
            <person name="Schneider Y.K."/>
            <person name="Hansen E.H."/>
            <person name="Andersen J.H."/>
            <person name="Isaksson J."/>
            <person name="Busche T."/>
            <person name="R C."/>
            <person name="Kalinowski J."/>
            <person name="Zyl L.V."/>
            <person name="Trindade M."/>
        </authorList>
    </citation>
    <scope>NUCLEOTIDE SEQUENCE [LARGE SCALE GENOMIC DNA]</scope>
    <source>
        <strain evidence="4 5">XOM25</strain>
    </source>
</reference>
<keyword evidence="5" id="KW-1185">Reference proteome</keyword>
<accession>A0AAE9ZA80</accession>
<evidence type="ECO:0000256" key="2">
    <source>
        <dbReference type="PROSITE-ProRule" id="PRU00335"/>
    </source>
</evidence>
<evidence type="ECO:0000313" key="5">
    <source>
        <dbReference type="Proteomes" id="UP000032352"/>
    </source>
</evidence>
<protein>
    <submittedName>
        <fullName evidence="4">TetR/AcrR family transcriptional regulator</fullName>
    </submittedName>
</protein>
<dbReference type="SUPFAM" id="SSF46689">
    <property type="entry name" value="Homeodomain-like"/>
    <property type="match status" value="1"/>
</dbReference>
<dbReference type="PROSITE" id="PS50977">
    <property type="entry name" value="HTH_TETR_2"/>
    <property type="match status" value="1"/>
</dbReference>
<reference evidence="4 5" key="1">
    <citation type="journal article" date="2015" name="Genome Announc.">
        <title>Draft Genome Sequences of Marine Isolates of Thalassomonas viridans and Thalassomonas actiniarum.</title>
        <authorList>
            <person name="Olonade I."/>
            <person name="van Zyl L.J."/>
            <person name="Trindade M."/>
        </authorList>
    </citation>
    <scope>NUCLEOTIDE SEQUENCE [LARGE SCALE GENOMIC DNA]</scope>
    <source>
        <strain evidence="4 5">XOM25</strain>
    </source>
</reference>
<dbReference type="PANTHER" id="PTHR43479">
    <property type="entry name" value="ACREF/ENVCD OPERON REPRESSOR-RELATED"/>
    <property type="match status" value="1"/>
</dbReference>
<dbReference type="InterPro" id="IPR050624">
    <property type="entry name" value="HTH-type_Tx_Regulator"/>
</dbReference>
<dbReference type="Proteomes" id="UP000032352">
    <property type="component" value="Chromosome pTvir"/>
</dbReference>
<gene>
    <name evidence="4" type="ORF">SG34_033420</name>
</gene>